<dbReference type="eggNOG" id="KOG0017">
    <property type="taxonomic scope" value="Eukaryota"/>
</dbReference>
<dbReference type="InterPro" id="IPR036397">
    <property type="entry name" value="RNaseH_sf"/>
</dbReference>
<dbReference type="Pfam" id="PF13976">
    <property type="entry name" value="gag_pre-integrs"/>
    <property type="match status" value="1"/>
</dbReference>
<dbReference type="GeneID" id="104250184"/>
<evidence type="ECO:0000313" key="5">
    <source>
        <dbReference type="RefSeq" id="XP_009805059.1"/>
    </source>
</evidence>
<accession>A0A1U7Z106</accession>
<reference evidence="5" key="2">
    <citation type="submission" date="2025-08" db="UniProtKB">
        <authorList>
            <consortium name="RefSeq"/>
        </authorList>
    </citation>
    <scope>IDENTIFICATION</scope>
    <source>
        <tissue evidence="5">Leaf</tissue>
    </source>
</reference>
<gene>
    <name evidence="5" type="primary">LOC104250184</name>
</gene>
<dbReference type="RefSeq" id="XP_009805059.1">
    <property type="nucleotide sequence ID" value="XM_009806757.1"/>
</dbReference>
<dbReference type="Pfam" id="PF25597">
    <property type="entry name" value="SH3_retrovirus"/>
    <property type="match status" value="1"/>
</dbReference>
<dbReference type="AlphaFoldDB" id="A0A1U7Z106"/>
<dbReference type="InterPro" id="IPR039537">
    <property type="entry name" value="Retrotran_Ty1/copia-like"/>
</dbReference>
<reference evidence="4" key="1">
    <citation type="journal article" date="2013" name="Genome Biol.">
        <title>Reference genomes and transcriptomes of Nicotiana sylvestris and Nicotiana tomentosiformis.</title>
        <authorList>
            <person name="Sierro N."/>
            <person name="Battey J.N."/>
            <person name="Ouadi S."/>
            <person name="Bovet L."/>
            <person name="Goepfert S."/>
            <person name="Bakaher N."/>
            <person name="Peitsch M.C."/>
            <person name="Ivanov N.V."/>
        </authorList>
    </citation>
    <scope>NUCLEOTIDE SEQUENCE [LARGE SCALE GENOMIC DNA]</scope>
</reference>
<dbReference type="Gene3D" id="3.30.420.10">
    <property type="entry name" value="Ribonuclease H-like superfamily/Ribonuclease H"/>
    <property type="match status" value="1"/>
</dbReference>
<evidence type="ECO:0000256" key="1">
    <source>
        <dbReference type="SAM" id="MobiDB-lite"/>
    </source>
</evidence>
<dbReference type="OrthoDB" id="1380361at2759"/>
<name>A0A1U7Z106_NICSY</name>
<dbReference type="InterPro" id="IPR057670">
    <property type="entry name" value="SH3_retrovirus"/>
</dbReference>
<keyword evidence="4" id="KW-1185">Reference proteome</keyword>
<sequence length="398" mass="44847">MKSSEAQGHFFTEQQYKQILDMLNKPTSSDNADNIIGNMEDTGASHHVTPYKELLTTFRTLRDQNNSRVQVPTGGRAEITSIGDAAILGSYKLENGLFLGIGKEKEGLYILQETIKPAIGATVHKDDDCGKLWHWRLGHPSIGTMQHIADVKNKLDVKFLSCCEICPLAKQSRLKFPVSDKRKHRHILEVARALAFQSSISIKFWGDCVRTDVYLINRLPSKVLQGKTPFELLHGKLPQLSHLRVFGCLYYASRLPRDDKFTSRTRKIVFVGYSEKQKGYKLYDLKDHQVFISRDVQFKESLFPFKTETAEDLSDLFLFKNTTDAGVIQLPTREAHDQNQHSAEPQLEPVDSLSELIDVAPVVDISPVPETALDTDAGMDHQQDLETPTPPGSDQVEL</sequence>
<feature type="domain" description="Retroviral polymerase SH3-like" evidence="3">
    <location>
        <begin position="248"/>
        <end position="308"/>
    </location>
</feature>
<evidence type="ECO:0000259" key="2">
    <source>
        <dbReference type="Pfam" id="PF13976"/>
    </source>
</evidence>
<organism evidence="4 5">
    <name type="scientific">Nicotiana sylvestris</name>
    <name type="common">Wood tobacco</name>
    <name type="synonym">South American tobacco</name>
    <dbReference type="NCBI Taxonomy" id="4096"/>
    <lineage>
        <taxon>Eukaryota</taxon>
        <taxon>Viridiplantae</taxon>
        <taxon>Streptophyta</taxon>
        <taxon>Embryophyta</taxon>
        <taxon>Tracheophyta</taxon>
        <taxon>Spermatophyta</taxon>
        <taxon>Magnoliopsida</taxon>
        <taxon>eudicotyledons</taxon>
        <taxon>Gunneridae</taxon>
        <taxon>Pentapetalae</taxon>
        <taxon>asterids</taxon>
        <taxon>lamiids</taxon>
        <taxon>Solanales</taxon>
        <taxon>Solanaceae</taxon>
        <taxon>Nicotianoideae</taxon>
        <taxon>Nicotianeae</taxon>
        <taxon>Nicotiana</taxon>
    </lineage>
</organism>
<feature type="domain" description="GAG-pre-integrase" evidence="2">
    <location>
        <begin position="107"/>
        <end position="171"/>
    </location>
</feature>
<evidence type="ECO:0000259" key="3">
    <source>
        <dbReference type="Pfam" id="PF25597"/>
    </source>
</evidence>
<proteinExistence type="predicted"/>
<dbReference type="SUPFAM" id="SSF53098">
    <property type="entry name" value="Ribonuclease H-like"/>
    <property type="match status" value="1"/>
</dbReference>
<dbReference type="InterPro" id="IPR025724">
    <property type="entry name" value="GAG-pre-integrase_dom"/>
</dbReference>
<dbReference type="GO" id="GO:0003676">
    <property type="term" value="F:nucleic acid binding"/>
    <property type="evidence" value="ECO:0007669"/>
    <property type="project" value="InterPro"/>
</dbReference>
<dbReference type="PANTHER" id="PTHR42648">
    <property type="entry name" value="TRANSPOSASE, PUTATIVE-RELATED"/>
    <property type="match status" value="1"/>
</dbReference>
<evidence type="ECO:0000313" key="4">
    <source>
        <dbReference type="Proteomes" id="UP000189701"/>
    </source>
</evidence>
<dbReference type="InterPro" id="IPR012337">
    <property type="entry name" value="RNaseH-like_sf"/>
</dbReference>
<protein>
    <submittedName>
        <fullName evidence="5">Uncharacterized protein LOC104250184</fullName>
    </submittedName>
</protein>
<feature type="region of interest" description="Disordered" evidence="1">
    <location>
        <begin position="367"/>
        <end position="398"/>
    </location>
</feature>
<dbReference type="PANTHER" id="PTHR42648:SF31">
    <property type="entry name" value="RNA-DIRECTED DNA POLYMERASE"/>
    <property type="match status" value="1"/>
</dbReference>
<dbReference type="STRING" id="4096.A0A1U7Z106"/>
<dbReference type="KEGG" id="nsy:104250184"/>
<dbReference type="Proteomes" id="UP000189701">
    <property type="component" value="Unplaced"/>
</dbReference>